<accession>A0A1I6PR50</accession>
<gene>
    <name evidence="2" type="ORF">SAMN05192570_1189</name>
</gene>
<feature type="region of interest" description="Disordered" evidence="1">
    <location>
        <begin position="115"/>
        <end position="165"/>
    </location>
</feature>
<name>A0A1I6PR50_9CAUL</name>
<dbReference type="AlphaFoldDB" id="A0A1I6PR50"/>
<organism evidence="2 3">
    <name type="scientific">Brevundimonas viscosa</name>
    <dbReference type="NCBI Taxonomy" id="871741"/>
    <lineage>
        <taxon>Bacteria</taxon>
        <taxon>Pseudomonadati</taxon>
        <taxon>Pseudomonadota</taxon>
        <taxon>Alphaproteobacteria</taxon>
        <taxon>Caulobacterales</taxon>
        <taxon>Caulobacteraceae</taxon>
        <taxon>Brevundimonas</taxon>
    </lineage>
</organism>
<evidence type="ECO:0000313" key="3">
    <source>
        <dbReference type="Proteomes" id="UP000198788"/>
    </source>
</evidence>
<dbReference type="RefSeq" id="WP_143105767.1">
    <property type="nucleotide sequence ID" value="NZ_FOZV01000002.1"/>
</dbReference>
<dbReference type="Proteomes" id="UP000198788">
    <property type="component" value="Unassembled WGS sequence"/>
</dbReference>
<dbReference type="OrthoDB" id="7211084at2"/>
<sequence length="300" mass="33102">MARIRSVHPSLFTDESWVSCSPLARILYIGLWTDADDQGLFEWKPLQLKMRLLPGDGADATALLDELAGVDLVQAYEVDGKRFGAIKDFRKFQRPQKPNAIHPLTEKIGEYVGLSTSEPRPLAEQSRTGTGKAAQMEDGGGEDKSPPPPQGGRRKPKVSIPDGFPTDELIDAMQAEAREVGANFDVRRFATYFRDQCIAKDHRYADWPAAWRKWCRGDIAKAPKTAAAALAGRPAPAADNRWRRWLREFKRNGYWPSDDAGPRPGRPGCRAPAAILAEFGITPPAANDPKPDLFARGDAA</sequence>
<feature type="compositionally biased region" description="Basic and acidic residues" evidence="1">
    <location>
        <begin position="289"/>
        <end position="300"/>
    </location>
</feature>
<reference evidence="3" key="1">
    <citation type="submission" date="2016-10" db="EMBL/GenBank/DDBJ databases">
        <authorList>
            <person name="Varghese N."/>
            <person name="Submissions S."/>
        </authorList>
    </citation>
    <scope>NUCLEOTIDE SEQUENCE [LARGE SCALE GENOMIC DNA]</scope>
    <source>
        <strain evidence="3">CGMCC 1.10683</strain>
    </source>
</reference>
<proteinExistence type="predicted"/>
<protein>
    <submittedName>
        <fullName evidence="2">Uncharacterized protein</fullName>
    </submittedName>
</protein>
<dbReference type="STRING" id="871741.SAMN05192570_1189"/>
<feature type="region of interest" description="Disordered" evidence="1">
    <location>
        <begin position="281"/>
        <end position="300"/>
    </location>
</feature>
<keyword evidence="3" id="KW-1185">Reference proteome</keyword>
<evidence type="ECO:0000313" key="2">
    <source>
        <dbReference type="EMBL" id="SFS42515.1"/>
    </source>
</evidence>
<evidence type="ECO:0000256" key="1">
    <source>
        <dbReference type="SAM" id="MobiDB-lite"/>
    </source>
</evidence>
<dbReference type="EMBL" id="FOZV01000002">
    <property type="protein sequence ID" value="SFS42515.1"/>
    <property type="molecule type" value="Genomic_DNA"/>
</dbReference>